<accession>A0ACC2M6V1</accession>
<evidence type="ECO:0000313" key="1">
    <source>
        <dbReference type="EMBL" id="KAJ8641409.1"/>
    </source>
</evidence>
<protein>
    <submittedName>
        <fullName evidence="1">Uncharacterized protein</fullName>
    </submittedName>
</protein>
<dbReference type="EMBL" id="CM056813">
    <property type="protein sequence ID" value="KAJ8641409.1"/>
    <property type="molecule type" value="Genomic_DNA"/>
</dbReference>
<reference evidence="1 2" key="1">
    <citation type="journal article" date="2022" name="Hortic Res">
        <title>A haplotype resolved chromosomal level avocado genome allows analysis of novel avocado genes.</title>
        <authorList>
            <person name="Nath O."/>
            <person name="Fletcher S.J."/>
            <person name="Hayward A."/>
            <person name="Shaw L.M."/>
            <person name="Masouleh A.K."/>
            <person name="Furtado A."/>
            <person name="Henry R.J."/>
            <person name="Mitter N."/>
        </authorList>
    </citation>
    <scope>NUCLEOTIDE SEQUENCE [LARGE SCALE GENOMIC DNA]</scope>
    <source>
        <strain evidence="2">cv. Hass</strain>
    </source>
</reference>
<name>A0ACC2M6V1_PERAE</name>
<proteinExistence type="predicted"/>
<sequence>MANEYGKESIKKHVTSRWSQQYIPQTPQDKWQSPKLTNSCTNYSSRRKEAFGVMGSLMAGWDSHVPDQKSVVYQRNRSFTKGEIEAYWKSRKRTEEEHLKAISNVLENSQESLYSGSGATLERSSSLPVTNTEVNFLVADPKADLEMLKKTNAWWTRSNWAFLNEPPVTAMEGPAYKYAAQYHVADVHKSKPEAHSVIKT</sequence>
<evidence type="ECO:0000313" key="2">
    <source>
        <dbReference type="Proteomes" id="UP001234297"/>
    </source>
</evidence>
<keyword evidence="2" id="KW-1185">Reference proteome</keyword>
<dbReference type="Proteomes" id="UP001234297">
    <property type="component" value="Chromosome 5"/>
</dbReference>
<organism evidence="1 2">
    <name type="scientific">Persea americana</name>
    <name type="common">Avocado</name>
    <dbReference type="NCBI Taxonomy" id="3435"/>
    <lineage>
        <taxon>Eukaryota</taxon>
        <taxon>Viridiplantae</taxon>
        <taxon>Streptophyta</taxon>
        <taxon>Embryophyta</taxon>
        <taxon>Tracheophyta</taxon>
        <taxon>Spermatophyta</taxon>
        <taxon>Magnoliopsida</taxon>
        <taxon>Magnoliidae</taxon>
        <taxon>Laurales</taxon>
        <taxon>Lauraceae</taxon>
        <taxon>Persea</taxon>
    </lineage>
</organism>
<gene>
    <name evidence="1" type="ORF">MRB53_018103</name>
</gene>
<comment type="caution">
    <text evidence="1">The sequence shown here is derived from an EMBL/GenBank/DDBJ whole genome shotgun (WGS) entry which is preliminary data.</text>
</comment>